<dbReference type="OrthoDB" id="5890352at2759"/>
<protein>
    <submittedName>
        <fullName evidence="1">Uncharacterized protein</fullName>
    </submittedName>
</protein>
<name>A0A8S9ZXL5_9BILA</name>
<gene>
    <name evidence="1" type="ORF">Mgra_00002572</name>
</gene>
<proteinExistence type="predicted"/>
<organism evidence="1 2">
    <name type="scientific">Meloidogyne graminicola</name>
    <dbReference type="NCBI Taxonomy" id="189291"/>
    <lineage>
        <taxon>Eukaryota</taxon>
        <taxon>Metazoa</taxon>
        <taxon>Ecdysozoa</taxon>
        <taxon>Nematoda</taxon>
        <taxon>Chromadorea</taxon>
        <taxon>Rhabditida</taxon>
        <taxon>Tylenchina</taxon>
        <taxon>Tylenchomorpha</taxon>
        <taxon>Tylenchoidea</taxon>
        <taxon>Meloidogynidae</taxon>
        <taxon>Meloidogyninae</taxon>
        <taxon>Meloidogyne</taxon>
    </lineage>
</organism>
<comment type="caution">
    <text evidence="1">The sequence shown here is derived from an EMBL/GenBank/DDBJ whole genome shotgun (WGS) entry which is preliminary data.</text>
</comment>
<keyword evidence="2" id="KW-1185">Reference proteome</keyword>
<evidence type="ECO:0000313" key="1">
    <source>
        <dbReference type="EMBL" id="KAF7637868.1"/>
    </source>
</evidence>
<accession>A0A8S9ZXL5</accession>
<dbReference type="Proteomes" id="UP000605970">
    <property type="component" value="Unassembled WGS sequence"/>
</dbReference>
<sequence length="97" mass="11476">MTLEHADSCFEDLQVQNLLIYYRLPTTWLDDLPLELPLMIAFKNETNTKIVHMRIVDFSSAEPGEHDMLWSTYKIGNVDNEEYPSKAWRICWNITVR</sequence>
<evidence type="ECO:0000313" key="2">
    <source>
        <dbReference type="Proteomes" id="UP000605970"/>
    </source>
</evidence>
<dbReference type="EMBL" id="JABEBT010000016">
    <property type="protein sequence ID" value="KAF7637868.1"/>
    <property type="molecule type" value="Genomic_DNA"/>
</dbReference>
<reference evidence="1" key="1">
    <citation type="journal article" date="2020" name="Ecol. Evol.">
        <title>Genome structure and content of the rice root-knot nematode (Meloidogyne graminicola).</title>
        <authorList>
            <person name="Phan N.T."/>
            <person name="Danchin E.G.J."/>
            <person name="Klopp C."/>
            <person name="Perfus-Barbeoch L."/>
            <person name="Kozlowski D.K."/>
            <person name="Koutsovoulos G.D."/>
            <person name="Lopez-Roques C."/>
            <person name="Bouchez O."/>
            <person name="Zahm M."/>
            <person name="Besnard G."/>
            <person name="Bellafiore S."/>
        </authorList>
    </citation>
    <scope>NUCLEOTIDE SEQUENCE</scope>
    <source>
        <strain evidence="1">VN-18</strain>
    </source>
</reference>
<dbReference type="AlphaFoldDB" id="A0A8S9ZXL5"/>